<proteinExistence type="inferred from homology"/>
<dbReference type="HOGENOM" id="CLU_068979_14_0_1"/>
<dbReference type="Proteomes" id="UP000032180">
    <property type="component" value="Chromosome 2"/>
</dbReference>
<dbReference type="Gene3D" id="3.40.50.850">
    <property type="entry name" value="Isochorismatase-like"/>
    <property type="match status" value="1"/>
</dbReference>
<reference evidence="3 4" key="1">
    <citation type="submission" date="2012-08" db="EMBL/GenBank/DDBJ databases">
        <title>Oryza genome evolution.</title>
        <authorList>
            <person name="Wing R.A."/>
        </authorList>
    </citation>
    <scope>NUCLEOTIDE SEQUENCE</scope>
</reference>
<sequence length="269" mass="29104">MAATGSGGDQWSETAMLVIDMQKDFVDPTMSKVALLSGEAILPAVTEAVVVARKRGIFIVWVVREHHHSGRDVELFRRHFYTDGKGLAVEGSEGAELADGLVIKESDYKLVKTRFSAFFATNLDSVLKTSGIKNLVIVGVQTPNCIRQTAFDAIALDYDKVSVILDATAAAKPEVHFKHKRYEEYRSGNTNLGRMEKMNLLYFRLLSPVSLLPRATRAANSLRRSHLHPPSTVATLFFASVAVGVVAAPVEVLGSAPDLASGCGGCSGR</sequence>
<dbReference type="PANTHER" id="PTHR47044">
    <property type="entry name" value="OS02G0276400 PROTEIN"/>
    <property type="match status" value="1"/>
</dbReference>
<accession>A0A0D9VER6</accession>
<organism evidence="3 4">
    <name type="scientific">Leersia perrieri</name>
    <dbReference type="NCBI Taxonomy" id="77586"/>
    <lineage>
        <taxon>Eukaryota</taxon>
        <taxon>Viridiplantae</taxon>
        <taxon>Streptophyta</taxon>
        <taxon>Embryophyta</taxon>
        <taxon>Tracheophyta</taxon>
        <taxon>Spermatophyta</taxon>
        <taxon>Magnoliopsida</taxon>
        <taxon>Liliopsida</taxon>
        <taxon>Poales</taxon>
        <taxon>Poaceae</taxon>
        <taxon>BOP clade</taxon>
        <taxon>Oryzoideae</taxon>
        <taxon>Oryzeae</taxon>
        <taxon>Oryzinae</taxon>
        <taxon>Leersia</taxon>
    </lineage>
</organism>
<comment type="similarity">
    <text evidence="1">Belongs to the isochorismatase family.</text>
</comment>
<name>A0A0D9VER6_9ORYZ</name>
<dbReference type="InterPro" id="IPR036380">
    <property type="entry name" value="Isochorismatase-like_sf"/>
</dbReference>
<reference evidence="4" key="2">
    <citation type="submission" date="2013-12" db="EMBL/GenBank/DDBJ databases">
        <authorList>
            <person name="Yu Y."/>
            <person name="Lee S."/>
            <person name="de Baynast K."/>
            <person name="Wissotski M."/>
            <person name="Liu L."/>
            <person name="Talag J."/>
            <person name="Goicoechea J."/>
            <person name="Angelova A."/>
            <person name="Jetty R."/>
            <person name="Kudrna D."/>
            <person name="Golser W."/>
            <person name="Rivera L."/>
            <person name="Zhang J."/>
            <person name="Wing R."/>
        </authorList>
    </citation>
    <scope>NUCLEOTIDE SEQUENCE</scope>
</reference>
<dbReference type="Gramene" id="LPERR02G10200.1">
    <property type="protein sequence ID" value="LPERR02G10200.1"/>
    <property type="gene ID" value="LPERR02G10200"/>
</dbReference>
<reference evidence="3" key="3">
    <citation type="submission" date="2015-04" db="UniProtKB">
        <authorList>
            <consortium name="EnsemblPlants"/>
        </authorList>
    </citation>
    <scope>IDENTIFICATION</scope>
</reference>
<dbReference type="STRING" id="77586.A0A0D9VER6"/>
<protein>
    <recommendedName>
        <fullName evidence="2">Isochorismatase-like domain-containing protein</fullName>
    </recommendedName>
</protein>
<dbReference type="eggNOG" id="ENOG502QS7S">
    <property type="taxonomic scope" value="Eukaryota"/>
</dbReference>
<dbReference type="Pfam" id="PF00857">
    <property type="entry name" value="Isochorismatase"/>
    <property type="match status" value="1"/>
</dbReference>
<dbReference type="CDD" id="cd00431">
    <property type="entry name" value="cysteine_hydrolases"/>
    <property type="match status" value="1"/>
</dbReference>
<keyword evidence="4" id="KW-1185">Reference proteome</keyword>
<dbReference type="EnsemblPlants" id="LPERR02G10200.1">
    <property type="protein sequence ID" value="LPERR02G10200.1"/>
    <property type="gene ID" value="LPERR02G10200"/>
</dbReference>
<dbReference type="SUPFAM" id="SSF52499">
    <property type="entry name" value="Isochorismatase-like hydrolases"/>
    <property type="match status" value="1"/>
</dbReference>
<dbReference type="InterPro" id="IPR000868">
    <property type="entry name" value="Isochorismatase-like_dom"/>
</dbReference>
<evidence type="ECO:0000313" key="3">
    <source>
        <dbReference type="EnsemblPlants" id="LPERR02G10200.1"/>
    </source>
</evidence>
<evidence type="ECO:0000259" key="2">
    <source>
        <dbReference type="Pfam" id="PF00857"/>
    </source>
</evidence>
<feature type="domain" description="Isochorismatase-like" evidence="2">
    <location>
        <begin position="14"/>
        <end position="178"/>
    </location>
</feature>
<evidence type="ECO:0000313" key="4">
    <source>
        <dbReference type="Proteomes" id="UP000032180"/>
    </source>
</evidence>
<dbReference type="AlphaFoldDB" id="A0A0D9VER6"/>
<evidence type="ECO:0000256" key="1">
    <source>
        <dbReference type="ARBA" id="ARBA00006336"/>
    </source>
</evidence>